<feature type="non-terminal residue" evidence="4">
    <location>
        <position position="1349"/>
    </location>
</feature>
<dbReference type="PANTHER" id="PTHR11485">
    <property type="entry name" value="TRANSFERRIN"/>
    <property type="match status" value="1"/>
</dbReference>
<dbReference type="Proteomes" id="UP000037510">
    <property type="component" value="Unassembled WGS sequence"/>
</dbReference>
<feature type="compositionally biased region" description="Polar residues" evidence="1">
    <location>
        <begin position="756"/>
        <end position="780"/>
    </location>
</feature>
<dbReference type="SUPFAM" id="SSF53850">
    <property type="entry name" value="Periplasmic binding protein-like II"/>
    <property type="match status" value="3"/>
</dbReference>
<dbReference type="Pfam" id="PF03564">
    <property type="entry name" value="DUF1759"/>
    <property type="match status" value="1"/>
</dbReference>
<feature type="domain" description="Transferrin-like" evidence="3">
    <location>
        <begin position="1055"/>
        <end position="1327"/>
    </location>
</feature>
<evidence type="ECO:0000313" key="5">
    <source>
        <dbReference type="Proteomes" id="UP000037510"/>
    </source>
</evidence>
<dbReference type="Pfam" id="PF00405">
    <property type="entry name" value="Transferrin"/>
    <property type="match status" value="2"/>
</dbReference>
<keyword evidence="5" id="KW-1185">Reference proteome</keyword>
<reference evidence="4 5" key="1">
    <citation type="journal article" date="2015" name="Genome Biol. Evol.">
        <title>The genome of winter moth (Operophtera brumata) provides a genomic perspective on sexual dimorphism and phenology.</title>
        <authorList>
            <person name="Derks M.F."/>
            <person name="Smit S."/>
            <person name="Salis L."/>
            <person name="Schijlen E."/>
            <person name="Bossers A."/>
            <person name="Mateman C."/>
            <person name="Pijl A.S."/>
            <person name="de Ridder D."/>
            <person name="Groenen M.A."/>
            <person name="Visser M.E."/>
            <person name="Megens H.J."/>
        </authorList>
    </citation>
    <scope>NUCLEOTIDE SEQUENCE [LARGE SCALE GENOMIC DNA]</scope>
    <source>
        <strain evidence="4">WM2013NL</strain>
        <tissue evidence="4">Head and thorax</tissue>
    </source>
</reference>
<dbReference type="EMBL" id="JTDY01004544">
    <property type="protein sequence ID" value="KOB68027.1"/>
    <property type="molecule type" value="Genomic_DNA"/>
</dbReference>
<comment type="caution">
    <text evidence="4">The sequence shown here is derived from an EMBL/GenBank/DDBJ whole genome shotgun (WGS) entry which is preliminary data.</text>
</comment>
<name>A0A0L7KXR0_OPEBR</name>
<keyword evidence="2" id="KW-0472">Membrane</keyword>
<organism evidence="4 5">
    <name type="scientific">Operophtera brumata</name>
    <name type="common">Winter moth</name>
    <name type="synonym">Phalaena brumata</name>
    <dbReference type="NCBI Taxonomy" id="104452"/>
    <lineage>
        <taxon>Eukaryota</taxon>
        <taxon>Metazoa</taxon>
        <taxon>Ecdysozoa</taxon>
        <taxon>Arthropoda</taxon>
        <taxon>Hexapoda</taxon>
        <taxon>Insecta</taxon>
        <taxon>Pterygota</taxon>
        <taxon>Neoptera</taxon>
        <taxon>Endopterygota</taxon>
        <taxon>Lepidoptera</taxon>
        <taxon>Glossata</taxon>
        <taxon>Ditrysia</taxon>
        <taxon>Geometroidea</taxon>
        <taxon>Geometridae</taxon>
        <taxon>Larentiinae</taxon>
        <taxon>Operophtera</taxon>
    </lineage>
</organism>
<dbReference type="InterPro" id="IPR001156">
    <property type="entry name" value="Transferrin-like_dom"/>
</dbReference>
<dbReference type="InterPro" id="IPR005312">
    <property type="entry name" value="DUF1759"/>
</dbReference>
<feature type="transmembrane region" description="Helical" evidence="2">
    <location>
        <begin position="106"/>
        <end position="126"/>
    </location>
</feature>
<feature type="non-terminal residue" evidence="4">
    <location>
        <position position="1"/>
    </location>
</feature>
<evidence type="ECO:0000259" key="3">
    <source>
        <dbReference type="SMART" id="SM00094"/>
    </source>
</evidence>
<keyword evidence="2" id="KW-1133">Transmembrane helix</keyword>
<evidence type="ECO:0000313" key="4">
    <source>
        <dbReference type="EMBL" id="KOB68027.1"/>
    </source>
</evidence>
<gene>
    <name evidence="4" type="ORF">OBRU01_10647</name>
</gene>
<feature type="transmembrane region" description="Helical" evidence="2">
    <location>
        <begin position="74"/>
        <end position="94"/>
    </location>
</feature>
<feature type="region of interest" description="Disordered" evidence="1">
    <location>
        <begin position="754"/>
        <end position="782"/>
    </location>
</feature>
<evidence type="ECO:0000256" key="1">
    <source>
        <dbReference type="SAM" id="MobiDB-lite"/>
    </source>
</evidence>
<keyword evidence="2" id="KW-0812">Transmembrane</keyword>
<dbReference type="SMART" id="SM00094">
    <property type="entry name" value="TR_FER"/>
    <property type="match status" value="1"/>
</dbReference>
<sequence>LNVLFDTLDQYFGYNAAIGAQLINLEIFSPFDGVSNLLFKDSTIGLTEPSADSSHEPARNYIELFRHLDACTGAAAPVGGTAASFYSMLSLVILSLKTKTKIYKMLGVVLLFLFSFINVGLLQGTGSGTDGKLRLCIVDARGSFKRSQRYCPVLDKENAQVECVLGTDRLASHLFTVRLCIVKARGSFKRSQIYCPVLDKENAQVECVLGTDRLASQLFTVRLCIVEARGSFKRSQRYCPVLDKENAQVECVLGTDRLASQLFTVRLCIVEARGSFKRSQRYCPVLDKENAQVERVLGTDSTLCHPGVGADHLRPLSDTLSGYLESLVMERSCDPALSLAENRVKALSGFFGRACRAGPWIADLHRDAELKLKYPSLCAACNRPAHCATSDRYWGDSGALQCAADGAGDVAWAEYDDVSRYFGLKYPSLCAACNRPAHCATSDRYWGDSGALQCAADGAGDVAWAEYDDVSRYFRDDHLENVQKAFANYKKSPKSRITRSYIESRLESLEKIWNEFNKVHSSIVENVSKETKKTMEYFQVDVYDNFEEAYTEYNVNEVMKRLFAQKAIVGESSTQIKHLLDNTTACLKALNNLGTDTKSWDTIVNYLVLSKLDPETRKAWELDTNKQDVETLPTWNDLVSFLETRFRTLEMLEECKPASNKQTSKKNAFHCKVEDKKEEKGNNNKVICVMCTNKHLLHQCEQFQKQSIEKRVEFIQSNSLCFNCFASNHSVKSCHRSTCCRKCGRRHHTLLHFERTPNQGPSQTESTKSENPVTGTTSTKNESERKIVSLFAKENQNEVLLATSLIKIKSPNGYARVVRALIDQGSEASFVTEDTVQSLGLKKIPVNGLVSGVGDGEMKIKTMVLFNLESIHNPKFSAYVLHTLTSFLPTSKISIKDWLEIEELPLADPKYGAPEREPDAIKKKMTREEIKCEEIYEKTTVREENGRYKVRLPFKDLEPKSHDTEVYPETSGLAFLCRDGTWRPVAGEPCLTAALTNSSAIVDQHWMSALTQLLDSNTALRDALSPPLPPGDYLARAQGFREAYSQSGCDPPRYITICTASLLEKNKCEWLGEAGAVYGVSPPVQCVLRPSGEQCMRAVGGGGADVAVGGSDWLMADLRGKKAAFPRFDGVAWHSVMSYVTDKEKITCKEFTSSYFKEVCAPGVGEMYDNARNCYEDGETHALTSLLEGHSDVAFIDMATYKMLADNQTSNVTLQEIVPLCPEENKKYCYISWSAIGHIFGSKNLTAMRRQEIINVLGNLDQLFGRNYPFRNPMFSMYGAFSHKLDLLFHSNTKTLSDDSVFRTHPYGSMPLNFERRFLNVTDISCSLGGMSTPSLIVLVMSVAVIIAF</sequence>
<protein>
    <submittedName>
        <fullName evidence="4">Transferrin</fullName>
    </submittedName>
</protein>
<accession>A0A0L7KXR0</accession>
<dbReference type="Gene3D" id="3.40.190.10">
    <property type="entry name" value="Periplasmic binding protein-like II"/>
    <property type="match status" value="3"/>
</dbReference>
<evidence type="ECO:0000256" key="2">
    <source>
        <dbReference type="SAM" id="Phobius"/>
    </source>
</evidence>
<proteinExistence type="predicted"/>